<dbReference type="CDD" id="cd00565">
    <property type="entry name" value="Ubl_ThiS"/>
    <property type="match status" value="1"/>
</dbReference>
<dbReference type="InterPro" id="IPR003749">
    <property type="entry name" value="ThiS/MoaD-like"/>
</dbReference>
<dbReference type="Pfam" id="PF02597">
    <property type="entry name" value="ThiS"/>
    <property type="match status" value="1"/>
</dbReference>
<dbReference type="NCBIfam" id="TIGR01683">
    <property type="entry name" value="thiS"/>
    <property type="match status" value="1"/>
</dbReference>
<dbReference type="Proteomes" id="UP000326921">
    <property type="component" value="Chromosome"/>
</dbReference>
<evidence type="ECO:0000313" key="2">
    <source>
        <dbReference type="Proteomes" id="UP000326921"/>
    </source>
</evidence>
<protein>
    <submittedName>
        <fullName evidence="1">Sulfur carrier protein ThiS</fullName>
    </submittedName>
</protein>
<dbReference type="PANTHER" id="PTHR34472">
    <property type="entry name" value="SULFUR CARRIER PROTEIN THIS"/>
    <property type="match status" value="1"/>
</dbReference>
<dbReference type="EMBL" id="CP045652">
    <property type="protein sequence ID" value="QGA25888.1"/>
    <property type="molecule type" value="Genomic_DNA"/>
</dbReference>
<reference evidence="1 2" key="1">
    <citation type="submission" date="2019-10" db="EMBL/GenBank/DDBJ databases">
        <authorList>
            <person name="Dong K."/>
        </authorList>
    </citation>
    <scope>NUCLEOTIDE SEQUENCE [LARGE SCALE GENOMIC DNA]</scope>
    <source>
        <strain evidence="2">dk4302</strain>
    </source>
</reference>
<dbReference type="InterPro" id="IPR016155">
    <property type="entry name" value="Mopterin_synth/thiamin_S_b"/>
</dbReference>
<dbReference type="Gene3D" id="3.10.20.30">
    <property type="match status" value="1"/>
</dbReference>
<accession>A0A5Q0QDT0</accession>
<proteinExistence type="predicted"/>
<dbReference type="PANTHER" id="PTHR34472:SF1">
    <property type="entry name" value="SULFUR CARRIER PROTEIN THIS"/>
    <property type="match status" value="1"/>
</dbReference>
<keyword evidence="2" id="KW-1185">Reference proteome</keyword>
<dbReference type="InterPro" id="IPR012675">
    <property type="entry name" value="Beta-grasp_dom_sf"/>
</dbReference>
<dbReference type="InterPro" id="IPR010035">
    <property type="entry name" value="Thi_S"/>
</dbReference>
<organism evidence="1 2">
    <name type="scientific">Sphingobacterium zhuxiongii</name>
    <dbReference type="NCBI Taxonomy" id="2662364"/>
    <lineage>
        <taxon>Bacteria</taxon>
        <taxon>Pseudomonadati</taxon>
        <taxon>Bacteroidota</taxon>
        <taxon>Sphingobacteriia</taxon>
        <taxon>Sphingobacteriales</taxon>
        <taxon>Sphingobacteriaceae</taxon>
        <taxon>Sphingobacterium</taxon>
    </lineage>
</organism>
<name>A0A5Q0QDT0_9SPHI</name>
<evidence type="ECO:0000313" key="1">
    <source>
        <dbReference type="EMBL" id="QGA25888.1"/>
    </source>
</evidence>
<sequence length="68" mass="7317">MELTINNQSKFYENIPANLAALLLAEFGTLRKGIAVALNHQVIPASAWPNTPLSDKDQILIITATQGG</sequence>
<dbReference type="AlphaFoldDB" id="A0A5Q0QDT0"/>
<dbReference type="RefSeq" id="WP_153510210.1">
    <property type="nucleotide sequence ID" value="NZ_CP045652.1"/>
</dbReference>
<dbReference type="KEGG" id="sphe:GFH32_05960"/>
<dbReference type="SUPFAM" id="SSF54285">
    <property type="entry name" value="MoaD/ThiS"/>
    <property type="match status" value="1"/>
</dbReference>
<gene>
    <name evidence="1" type="primary">thiS</name>
    <name evidence="1" type="ORF">GFH32_05960</name>
</gene>